<keyword evidence="4" id="KW-1185">Reference proteome</keyword>
<feature type="chain" id="PRO_5016631767" evidence="1">
    <location>
        <begin position="21"/>
        <end position="276"/>
    </location>
</feature>
<keyword evidence="1" id="KW-0732">Signal</keyword>
<evidence type="ECO:0000313" key="2">
    <source>
        <dbReference type="EMBL" id="KTC93365.1"/>
    </source>
</evidence>
<organism evidence="3 5">
    <name type="scientific">Legionella cincinnatiensis</name>
    <dbReference type="NCBI Taxonomy" id="28085"/>
    <lineage>
        <taxon>Bacteria</taxon>
        <taxon>Pseudomonadati</taxon>
        <taxon>Pseudomonadota</taxon>
        <taxon>Gammaproteobacteria</taxon>
        <taxon>Legionellales</taxon>
        <taxon>Legionellaceae</taxon>
        <taxon>Legionella</taxon>
    </lineage>
</organism>
<reference evidence="3 5" key="2">
    <citation type="submission" date="2018-06" db="EMBL/GenBank/DDBJ databases">
        <authorList>
            <consortium name="Pathogen Informatics"/>
            <person name="Doyle S."/>
        </authorList>
    </citation>
    <scope>NUCLEOTIDE SEQUENCE [LARGE SCALE GENOMIC DNA]</scope>
    <source>
        <strain evidence="3 5">NCTC12438</strain>
    </source>
</reference>
<feature type="signal peptide" evidence="1">
    <location>
        <begin position="1"/>
        <end position="20"/>
    </location>
</feature>
<dbReference type="AlphaFoldDB" id="A0A378IIR9"/>
<reference evidence="2 4" key="1">
    <citation type="submission" date="2015-11" db="EMBL/GenBank/DDBJ databases">
        <title>Genomic analysis of 38 Legionella species identifies large and diverse effector repertoires.</title>
        <authorList>
            <person name="Burstein D."/>
            <person name="Amaro F."/>
            <person name="Zusman T."/>
            <person name="Lifshitz Z."/>
            <person name="Cohen O."/>
            <person name="Gilbert J.A."/>
            <person name="Pupko T."/>
            <person name="Shuman H.A."/>
            <person name="Segal G."/>
        </authorList>
    </citation>
    <scope>NUCLEOTIDE SEQUENCE [LARGE SCALE GENOMIC DNA]</scope>
    <source>
        <strain evidence="2 4">CDC#72-OH-14</strain>
    </source>
</reference>
<gene>
    <name evidence="2" type="ORF">Lcin_0403</name>
    <name evidence="3" type="ORF">NCTC12438_01544</name>
</gene>
<dbReference type="OrthoDB" id="5644022at2"/>
<evidence type="ECO:0000256" key="1">
    <source>
        <dbReference type="SAM" id="SignalP"/>
    </source>
</evidence>
<proteinExistence type="predicted"/>
<dbReference type="Proteomes" id="UP000054854">
    <property type="component" value="Unassembled WGS sequence"/>
</dbReference>
<accession>A0A378IIR9</accession>
<name>A0A378IIR9_9GAMM</name>
<sequence>MKKFFCSIGLSFCLVSSVFASDNALDLLNSEITNILAPLQNQETVARLKFDTVELNSERAEKIALNGLYKKVGSKNSFEVKVDNLSYDYGDGKSPTTAFKGSIGLDFTKFLTREESNEMIPSAIEYLQETVREYAEEYGDAIFIKGVLTSTTKDVDGNYTGLTALLSAKIDLDKLPEDLSRTEVIATDAFISITLNLKTGFSIDGFVVSNPEYSGFQADEMGLKEILEHFLARDKETRDLIEGVFMFLDYVASDIVEIDNSSFWKLIPKKYSLKLK</sequence>
<dbReference type="RefSeq" id="WP_058463640.1">
    <property type="nucleotide sequence ID" value="NZ_CAAAHQ010000001.1"/>
</dbReference>
<dbReference type="EMBL" id="LNXX01000005">
    <property type="protein sequence ID" value="KTC93365.1"/>
    <property type="molecule type" value="Genomic_DNA"/>
</dbReference>
<protein>
    <submittedName>
        <fullName evidence="3">Uncharacterized protein</fullName>
    </submittedName>
</protein>
<evidence type="ECO:0000313" key="4">
    <source>
        <dbReference type="Proteomes" id="UP000054854"/>
    </source>
</evidence>
<evidence type="ECO:0000313" key="5">
    <source>
        <dbReference type="Proteomes" id="UP000255316"/>
    </source>
</evidence>
<dbReference type="Proteomes" id="UP000255316">
    <property type="component" value="Unassembled WGS sequence"/>
</dbReference>
<dbReference type="EMBL" id="UGNX01000001">
    <property type="protein sequence ID" value="STX34933.1"/>
    <property type="molecule type" value="Genomic_DNA"/>
</dbReference>
<evidence type="ECO:0000313" key="3">
    <source>
        <dbReference type="EMBL" id="STX34933.1"/>
    </source>
</evidence>